<evidence type="ECO:0000259" key="1">
    <source>
        <dbReference type="Pfam" id="PF13456"/>
    </source>
</evidence>
<gene>
    <name evidence="2" type="ORF">Ddye_012447</name>
</gene>
<dbReference type="GO" id="GO:0003676">
    <property type="term" value="F:nucleic acid binding"/>
    <property type="evidence" value="ECO:0007669"/>
    <property type="project" value="InterPro"/>
</dbReference>
<dbReference type="EMBL" id="JANJYI010000004">
    <property type="protein sequence ID" value="KAK2652591.1"/>
    <property type="molecule type" value="Genomic_DNA"/>
</dbReference>
<dbReference type="InterPro" id="IPR053151">
    <property type="entry name" value="RNase_H-like"/>
</dbReference>
<dbReference type="Gene3D" id="3.30.420.10">
    <property type="entry name" value="Ribonuclease H-like superfamily/Ribonuclease H"/>
    <property type="match status" value="1"/>
</dbReference>
<protein>
    <recommendedName>
        <fullName evidence="1">RNase H type-1 domain-containing protein</fullName>
    </recommendedName>
</protein>
<accession>A0AAD9X4C6</accession>
<reference evidence="2" key="1">
    <citation type="journal article" date="2023" name="Plant J.">
        <title>Genome sequences and population genomics provide insights into the demographic history, inbreeding, and mutation load of two 'living fossil' tree species of Dipteronia.</title>
        <authorList>
            <person name="Feng Y."/>
            <person name="Comes H.P."/>
            <person name="Chen J."/>
            <person name="Zhu S."/>
            <person name="Lu R."/>
            <person name="Zhang X."/>
            <person name="Li P."/>
            <person name="Qiu J."/>
            <person name="Olsen K.M."/>
            <person name="Qiu Y."/>
        </authorList>
    </citation>
    <scope>NUCLEOTIDE SEQUENCE</scope>
    <source>
        <strain evidence="2">KIB01</strain>
    </source>
</reference>
<dbReference type="InterPro" id="IPR044730">
    <property type="entry name" value="RNase_H-like_dom_plant"/>
</dbReference>
<evidence type="ECO:0000313" key="2">
    <source>
        <dbReference type="EMBL" id="KAK2652591.1"/>
    </source>
</evidence>
<evidence type="ECO:0000313" key="3">
    <source>
        <dbReference type="Proteomes" id="UP001280121"/>
    </source>
</evidence>
<feature type="domain" description="RNase H type-1" evidence="1">
    <location>
        <begin position="67"/>
        <end position="148"/>
    </location>
</feature>
<sequence>MGFLTSDVNWGDFETSSLVFIEEGDKEDKEDVEERDVVWGERMSKEKLGWGLSSVKGVFCPLGVCFAFEAELAAGIYAIDYAWTFGWRRLWLESDSTFVVDILRSRSRKVSWRWSTAWDRCLGLISQMDFALTHIYREGNQAADSLAYRRPNIVSLTWWWNAPNFCNPFIFNDFCSRPSFRLC</sequence>
<dbReference type="PANTHER" id="PTHR47723:SF23">
    <property type="entry name" value="REVERSE TRANSCRIPTASE-LIKE PROTEIN"/>
    <property type="match status" value="1"/>
</dbReference>
<dbReference type="SUPFAM" id="SSF53098">
    <property type="entry name" value="Ribonuclease H-like"/>
    <property type="match status" value="1"/>
</dbReference>
<dbReference type="InterPro" id="IPR036397">
    <property type="entry name" value="RNaseH_sf"/>
</dbReference>
<keyword evidence="3" id="KW-1185">Reference proteome</keyword>
<dbReference type="CDD" id="cd06222">
    <property type="entry name" value="RNase_H_like"/>
    <property type="match status" value="1"/>
</dbReference>
<dbReference type="Proteomes" id="UP001280121">
    <property type="component" value="Unassembled WGS sequence"/>
</dbReference>
<comment type="caution">
    <text evidence="2">The sequence shown here is derived from an EMBL/GenBank/DDBJ whole genome shotgun (WGS) entry which is preliminary data.</text>
</comment>
<dbReference type="GO" id="GO:0004523">
    <property type="term" value="F:RNA-DNA hybrid ribonuclease activity"/>
    <property type="evidence" value="ECO:0007669"/>
    <property type="project" value="InterPro"/>
</dbReference>
<dbReference type="Pfam" id="PF13456">
    <property type="entry name" value="RVT_3"/>
    <property type="match status" value="1"/>
</dbReference>
<organism evidence="2 3">
    <name type="scientific">Dipteronia dyeriana</name>
    <dbReference type="NCBI Taxonomy" id="168575"/>
    <lineage>
        <taxon>Eukaryota</taxon>
        <taxon>Viridiplantae</taxon>
        <taxon>Streptophyta</taxon>
        <taxon>Embryophyta</taxon>
        <taxon>Tracheophyta</taxon>
        <taxon>Spermatophyta</taxon>
        <taxon>Magnoliopsida</taxon>
        <taxon>eudicotyledons</taxon>
        <taxon>Gunneridae</taxon>
        <taxon>Pentapetalae</taxon>
        <taxon>rosids</taxon>
        <taxon>malvids</taxon>
        <taxon>Sapindales</taxon>
        <taxon>Sapindaceae</taxon>
        <taxon>Hippocastanoideae</taxon>
        <taxon>Acereae</taxon>
        <taxon>Dipteronia</taxon>
    </lineage>
</organism>
<dbReference type="AlphaFoldDB" id="A0AAD9X4C6"/>
<proteinExistence type="predicted"/>
<dbReference type="PANTHER" id="PTHR47723">
    <property type="entry name" value="OS05G0353850 PROTEIN"/>
    <property type="match status" value="1"/>
</dbReference>
<dbReference type="InterPro" id="IPR002156">
    <property type="entry name" value="RNaseH_domain"/>
</dbReference>
<name>A0AAD9X4C6_9ROSI</name>
<dbReference type="InterPro" id="IPR012337">
    <property type="entry name" value="RNaseH-like_sf"/>
</dbReference>